<sequence length="547" mass="60595">MVNFLQKAALPLLISAAMLASVPLGASAQQVVPDQRTQAEIDAVQLLLDQGVVSEKVDQLGPKAEVAAYVLRTRKPDLEALNRLVNGLLKYADGQGYNGSSVGGMLEQNNGELRSSPGAPLEARMMSRKPMDVSLNGQPSVLAPWDEYREPLYFDDKAYFPLYRMMTMLGGDAKWNGVDWEVTAISPWGSRWKVPIGEREIRNEAGDTIATLSGPVVLADSQVLVPYDFWNTLTGYRMEWDRSRKSLSIVTEPLYRPEDPVEGYGGSSTGYVVPDLNVRVDGRFTRLTHLPINYEGILYYPVELIQNIMDLTAEYDSQSRRLTLTTNRTIEEARFAQPALPSPHLYGVPVNTISYLQYTLDGVQSSAEGKPLQLSSPLVENQGRLYAPINELAAIAGYQVSYTADKTLYLNKPVTQRIREKLMPGVSRDRVRMLLGNQLQVVYNAVDGTRSWQYRFLTETADATLVPQQERAASEKPGGFELEAVDRKALGDGTLKLQLFVHHDPAGLMISGYTLYTGTSDGIQETRLHADGSVTERLLKDDEVAGP</sequence>
<dbReference type="InterPro" id="IPR012854">
    <property type="entry name" value="Cu_amine_oxidase-like_N"/>
</dbReference>
<name>A0ABT1YVE5_9BACL</name>
<dbReference type="EMBL" id="JANQBD010000062">
    <property type="protein sequence ID" value="MCR8636916.1"/>
    <property type="molecule type" value="Genomic_DNA"/>
</dbReference>
<comment type="caution">
    <text evidence="3">The sequence shown here is derived from an EMBL/GenBank/DDBJ whole genome shotgun (WGS) entry which is preliminary data.</text>
</comment>
<proteinExistence type="predicted"/>
<evidence type="ECO:0000259" key="2">
    <source>
        <dbReference type="Pfam" id="PF07833"/>
    </source>
</evidence>
<gene>
    <name evidence="3" type="ORF">NV381_37755</name>
</gene>
<accession>A0ABT1YVE5</accession>
<dbReference type="Proteomes" id="UP001300012">
    <property type="component" value="Unassembled WGS sequence"/>
</dbReference>
<dbReference type="Pfam" id="PF07833">
    <property type="entry name" value="Cu_amine_oxidN1"/>
    <property type="match status" value="1"/>
</dbReference>
<evidence type="ECO:0000313" key="4">
    <source>
        <dbReference type="Proteomes" id="UP001300012"/>
    </source>
</evidence>
<feature type="chain" id="PRO_5046546587" evidence="1">
    <location>
        <begin position="29"/>
        <end position="547"/>
    </location>
</feature>
<protein>
    <submittedName>
        <fullName evidence="3">Copper amine oxidase N-terminal domain-containing protein</fullName>
    </submittedName>
</protein>
<dbReference type="RefSeq" id="WP_258218403.1">
    <property type="nucleotide sequence ID" value="NZ_JANQBD010000062.1"/>
</dbReference>
<keyword evidence="4" id="KW-1185">Reference proteome</keyword>
<keyword evidence="1" id="KW-0732">Signal</keyword>
<dbReference type="InterPro" id="IPR036582">
    <property type="entry name" value="Mao_N_sf"/>
</dbReference>
<evidence type="ECO:0000256" key="1">
    <source>
        <dbReference type="SAM" id="SignalP"/>
    </source>
</evidence>
<evidence type="ECO:0000313" key="3">
    <source>
        <dbReference type="EMBL" id="MCR8636916.1"/>
    </source>
</evidence>
<dbReference type="SUPFAM" id="SSF55383">
    <property type="entry name" value="Copper amine oxidase, domain N"/>
    <property type="match status" value="1"/>
</dbReference>
<feature type="domain" description="Copper amine oxidase-like N-terminal" evidence="2">
    <location>
        <begin position="150"/>
        <end position="249"/>
    </location>
</feature>
<organism evidence="3 4">
    <name type="scientific">Paenibacillus radicis</name>
    <name type="common">ex Xue et al. 2023</name>
    <dbReference type="NCBI Taxonomy" id="2972489"/>
    <lineage>
        <taxon>Bacteria</taxon>
        <taxon>Bacillati</taxon>
        <taxon>Bacillota</taxon>
        <taxon>Bacilli</taxon>
        <taxon>Bacillales</taxon>
        <taxon>Paenibacillaceae</taxon>
        <taxon>Paenibacillus</taxon>
    </lineage>
</organism>
<feature type="signal peptide" evidence="1">
    <location>
        <begin position="1"/>
        <end position="28"/>
    </location>
</feature>
<reference evidence="3 4" key="1">
    <citation type="submission" date="2022-08" db="EMBL/GenBank/DDBJ databases">
        <title>Paenibacillus endoradicis sp. nov., Paenibacillus radicibacter sp. nov and Paenibacillus pararadicis sp. nov., three cold-adapted plant growth-promoting bacteria isolated from root of Larix gmelinii in Great Khingan.</title>
        <authorList>
            <person name="Xue H."/>
        </authorList>
    </citation>
    <scope>NUCLEOTIDE SEQUENCE [LARGE SCALE GENOMIC DNA]</scope>
    <source>
        <strain evidence="3 4">N5-1-1-5</strain>
    </source>
</reference>